<dbReference type="EMBL" id="CAJVPL010001925">
    <property type="protein sequence ID" value="CAG8592779.1"/>
    <property type="molecule type" value="Genomic_DNA"/>
</dbReference>
<proteinExistence type="predicted"/>
<comment type="caution">
    <text evidence="4">The sequence shown here is derived from an EMBL/GenBank/DDBJ whole genome shotgun (WGS) entry which is preliminary data.</text>
</comment>
<evidence type="ECO:0000256" key="1">
    <source>
        <dbReference type="SAM" id="MobiDB-lite"/>
    </source>
</evidence>
<protein>
    <submittedName>
        <fullName evidence="4">13386_t:CDS:1</fullName>
    </submittedName>
</protein>
<feature type="transmembrane region" description="Helical" evidence="2">
    <location>
        <begin position="152"/>
        <end position="175"/>
    </location>
</feature>
<gene>
    <name evidence="4" type="ORF">AGERDE_LOCUS8692</name>
</gene>
<dbReference type="AlphaFoldDB" id="A0A9N9GCN5"/>
<dbReference type="Proteomes" id="UP000789831">
    <property type="component" value="Unassembled WGS sequence"/>
</dbReference>
<feature type="signal peptide" evidence="3">
    <location>
        <begin position="1"/>
        <end position="21"/>
    </location>
</feature>
<evidence type="ECO:0000313" key="5">
    <source>
        <dbReference type="Proteomes" id="UP000789831"/>
    </source>
</evidence>
<keyword evidence="2" id="KW-1133">Transmembrane helix</keyword>
<reference evidence="4" key="1">
    <citation type="submission" date="2021-06" db="EMBL/GenBank/DDBJ databases">
        <authorList>
            <person name="Kallberg Y."/>
            <person name="Tangrot J."/>
            <person name="Rosling A."/>
        </authorList>
    </citation>
    <scope>NUCLEOTIDE SEQUENCE</scope>
    <source>
        <strain evidence="4">MT106</strain>
    </source>
</reference>
<evidence type="ECO:0000256" key="2">
    <source>
        <dbReference type="SAM" id="Phobius"/>
    </source>
</evidence>
<evidence type="ECO:0000313" key="4">
    <source>
        <dbReference type="EMBL" id="CAG8592779.1"/>
    </source>
</evidence>
<feature type="region of interest" description="Disordered" evidence="1">
    <location>
        <begin position="105"/>
        <end position="145"/>
    </location>
</feature>
<evidence type="ECO:0000256" key="3">
    <source>
        <dbReference type="SAM" id="SignalP"/>
    </source>
</evidence>
<organism evidence="4 5">
    <name type="scientific">Ambispora gerdemannii</name>
    <dbReference type="NCBI Taxonomy" id="144530"/>
    <lineage>
        <taxon>Eukaryota</taxon>
        <taxon>Fungi</taxon>
        <taxon>Fungi incertae sedis</taxon>
        <taxon>Mucoromycota</taxon>
        <taxon>Glomeromycotina</taxon>
        <taxon>Glomeromycetes</taxon>
        <taxon>Archaeosporales</taxon>
        <taxon>Ambisporaceae</taxon>
        <taxon>Ambispora</taxon>
    </lineage>
</organism>
<feature type="chain" id="PRO_5040195275" evidence="3">
    <location>
        <begin position="22"/>
        <end position="185"/>
    </location>
</feature>
<keyword evidence="5" id="KW-1185">Reference proteome</keyword>
<dbReference type="OrthoDB" id="10603250at2759"/>
<accession>A0A9N9GCN5</accession>
<keyword evidence="2" id="KW-0472">Membrane</keyword>
<keyword evidence="2" id="KW-0812">Transmembrane</keyword>
<name>A0A9N9GCN5_9GLOM</name>
<keyword evidence="3" id="KW-0732">Signal</keyword>
<sequence length="185" mass="19004">MIKFDLLCISILACLIAVAHTQSDDCQLCINACNSVLSCTGTTDIYQFLSLSQTEAAPCACSQNFINGYARCPYCSTYANIVLTSNVVSFVSTCKRYGYPVTSPNSTKNNGSSSVSSTSTNGSSSGNSTNADGSSSGSSQNSSSTGGISKGAIVGLASGGSAILGFAAAALGVYYKWLKVKQIKK</sequence>